<dbReference type="InterPro" id="IPR002725">
    <property type="entry name" value="YgjP-like_metallopeptidase"/>
</dbReference>
<organism evidence="2">
    <name type="scientific">freshwater metagenome</name>
    <dbReference type="NCBI Taxonomy" id="449393"/>
    <lineage>
        <taxon>unclassified sequences</taxon>
        <taxon>metagenomes</taxon>
        <taxon>ecological metagenomes</taxon>
    </lineage>
</organism>
<dbReference type="EMBL" id="CAFBOE010000003">
    <property type="protein sequence ID" value="CAB4968418.1"/>
    <property type="molecule type" value="Genomic_DNA"/>
</dbReference>
<dbReference type="InterPro" id="IPR053136">
    <property type="entry name" value="UTP_pyrophosphatase-like"/>
</dbReference>
<reference evidence="2" key="1">
    <citation type="submission" date="2020-05" db="EMBL/GenBank/DDBJ databases">
        <authorList>
            <person name="Chiriac C."/>
            <person name="Salcher M."/>
            <person name="Ghai R."/>
            <person name="Kavagutti S V."/>
        </authorList>
    </citation>
    <scope>NUCLEOTIDE SEQUENCE</scope>
</reference>
<dbReference type="Gene3D" id="3.30.2010.10">
    <property type="entry name" value="Metalloproteases ('zincins'), catalytic domain"/>
    <property type="match status" value="1"/>
</dbReference>
<evidence type="ECO:0000313" key="2">
    <source>
        <dbReference type="EMBL" id="CAB4968418.1"/>
    </source>
</evidence>
<sequence length="222" mass="25353">MSHYRSNYLRYFYCVNEPDEIRHTSNTEVRVERTLDESGVGIAQQLPGLDNDDIIVIRSKRRKRNIAAYRQGGRIVVSIPARLSKADEREIVPEMVAKIHAQENARTFDESALASRVDSLLTQFAPEITERPTSVLWRAHMAQRWGSCTSVDGTIRITDRLSKAPAYVLDFVLFHEAIHLRYGDHGQEFTSLVDRYPDHARAQAYLDGYEAAEDALIPPERP</sequence>
<proteinExistence type="predicted"/>
<name>A0A6J7LJI3_9ZZZZ</name>
<dbReference type="PANTHER" id="PTHR30399">
    <property type="entry name" value="UNCHARACTERIZED PROTEIN YGJP"/>
    <property type="match status" value="1"/>
</dbReference>
<gene>
    <name evidence="2" type="ORF">UFOPK3916_00090</name>
</gene>
<dbReference type="PANTHER" id="PTHR30399:SF1">
    <property type="entry name" value="UTP PYROPHOSPHATASE"/>
    <property type="match status" value="1"/>
</dbReference>
<dbReference type="AlphaFoldDB" id="A0A6J7LJI3"/>
<protein>
    <submittedName>
        <fullName evidence="2">Unannotated protein</fullName>
    </submittedName>
</protein>
<feature type="domain" description="YgjP-like metallopeptidase" evidence="1">
    <location>
        <begin position="85"/>
        <end position="206"/>
    </location>
</feature>
<evidence type="ECO:0000259" key="1">
    <source>
        <dbReference type="Pfam" id="PF01863"/>
    </source>
</evidence>
<dbReference type="Pfam" id="PF01863">
    <property type="entry name" value="YgjP-like"/>
    <property type="match status" value="1"/>
</dbReference>
<accession>A0A6J7LJI3</accession>
<dbReference type="CDD" id="cd07344">
    <property type="entry name" value="M48_yhfN_like"/>
    <property type="match status" value="1"/>
</dbReference>